<dbReference type="EMBL" id="JAALLS010000004">
    <property type="protein sequence ID" value="NGP87642.1"/>
    <property type="molecule type" value="Genomic_DNA"/>
</dbReference>
<dbReference type="Pfam" id="PF18962">
    <property type="entry name" value="Por_Secre_tail"/>
    <property type="match status" value="1"/>
</dbReference>
<comment type="similarity">
    <text evidence="1">Belongs to the N-acetylmuramoyl-L-alanine amidase 2 family.</text>
</comment>
<reference evidence="5 6" key="1">
    <citation type="submission" date="2020-02" db="EMBL/GenBank/DDBJ databases">
        <title>Aliifodinibius halophilus 2W32, complete genome.</title>
        <authorList>
            <person name="Li Y."/>
            <person name="Wu S."/>
        </authorList>
    </citation>
    <scope>NUCLEOTIDE SEQUENCE [LARGE SCALE GENOMIC DNA]</scope>
    <source>
        <strain evidence="5 6">2W32</strain>
    </source>
</reference>
<feature type="compositionally biased region" description="Basic and acidic residues" evidence="2">
    <location>
        <begin position="195"/>
        <end position="208"/>
    </location>
</feature>
<comment type="caution">
    <text evidence="5">The sequence shown here is derived from an EMBL/GenBank/DDBJ whole genome shotgun (WGS) entry which is preliminary data.</text>
</comment>
<dbReference type="InterPro" id="IPR002502">
    <property type="entry name" value="Amidase_domain"/>
</dbReference>
<feature type="region of interest" description="Disordered" evidence="2">
    <location>
        <begin position="195"/>
        <end position="235"/>
    </location>
</feature>
<dbReference type="InterPro" id="IPR026444">
    <property type="entry name" value="Secre_tail"/>
</dbReference>
<dbReference type="AlphaFoldDB" id="A0A6M1TBH3"/>
<dbReference type="GO" id="GO:0009253">
    <property type="term" value="P:peptidoglycan catabolic process"/>
    <property type="evidence" value="ECO:0007669"/>
    <property type="project" value="InterPro"/>
</dbReference>
<dbReference type="SMART" id="SM00644">
    <property type="entry name" value="Ami_2"/>
    <property type="match status" value="1"/>
</dbReference>
<dbReference type="PANTHER" id="PTHR11022:SF41">
    <property type="entry name" value="PEPTIDOGLYCAN-RECOGNITION PROTEIN LC-RELATED"/>
    <property type="match status" value="1"/>
</dbReference>
<evidence type="ECO:0000313" key="6">
    <source>
        <dbReference type="Proteomes" id="UP000479132"/>
    </source>
</evidence>
<dbReference type="Pfam" id="PF01510">
    <property type="entry name" value="Amidase_2"/>
    <property type="match status" value="1"/>
</dbReference>
<dbReference type="RefSeq" id="WP_165266589.1">
    <property type="nucleotide sequence ID" value="NZ_JAALLS010000004.1"/>
</dbReference>
<protein>
    <submittedName>
        <fullName evidence="5">T9SS type A sorting domain-containing protein</fullName>
    </submittedName>
</protein>
<dbReference type="InterPro" id="IPR036505">
    <property type="entry name" value="Amidase/PGRP_sf"/>
</dbReference>
<dbReference type="SMART" id="SM00701">
    <property type="entry name" value="PGRP"/>
    <property type="match status" value="1"/>
</dbReference>
<feature type="domain" description="Peptidoglycan recognition protein family" evidence="4">
    <location>
        <begin position="217"/>
        <end position="363"/>
    </location>
</feature>
<dbReference type="InterPro" id="IPR006619">
    <property type="entry name" value="PGRP_domain_met/bac"/>
</dbReference>
<evidence type="ECO:0000259" key="3">
    <source>
        <dbReference type="SMART" id="SM00644"/>
    </source>
</evidence>
<dbReference type="SUPFAM" id="SSF55846">
    <property type="entry name" value="N-acetylmuramoyl-L-alanine amidase-like"/>
    <property type="match status" value="1"/>
</dbReference>
<dbReference type="NCBIfam" id="TIGR04183">
    <property type="entry name" value="Por_Secre_tail"/>
    <property type="match status" value="1"/>
</dbReference>
<feature type="domain" description="N-acetylmuramoyl-L-alanine amidase" evidence="3">
    <location>
        <begin position="237"/>
        <end position="382"/>
    </location>
</feature>
<keyword evidence="6" id="KW-1185">Reference proteome</keyword>
<name>A0A6M1TBH3_9BACT</name>
<evidence type="ECO:0000313" key="5">
    <source>
        <dbReference type="EMBL" id="NGP87642.1"/>
    </source>
</evidence>
<dbReference type="PANTHER" id="PTHR11022">
    <property type="entry name" value="PEPTIDOGLYCAN RECOGNITION PROTEIN"/>
    <property type="match status" value="1"/>
</dbReference>
<dbReference type="Gene3D" id="3.40.80.10">
    <property type="entry name" value="Peptidoglycan recognition protein-like"/>
    <property type="match status" value="1"/>
</dbReference>
<dbReference type="GO" id="GO:0008270">
    <property type="term" value="F:zinc ion binding"/>
    <property type="evidence" value="ECO:0007669"/>
    <property type="project" value="InterPro"/>
</dbReference>
<evidence type="ECO:0000259" key="4">
    <source>
        <dbReference type="SMART" id="SM00701"/>
    </source>
</evidence>
<proteinExistence type="inferred from homology"/>
<dbReference type="CDD" id="cd06583">
    <property type="entry name" value="PGRP"/>
    <property type="match status" value="1"/>
</dbReference>
<dbReference type="GO" id="GO:0008745">
    <property type="term" value="F:N-acetylmuramoyl-L-alanine amidase activity"/>
    <property type="evidence" value="ECO:0007669"/>
    <property type="project" value="InterPro"/>
</dbReference>
<evidence type="ECO:0000256" key="1">
    <source>
        <dbReference type="ARBA" id="ARBA00007553"/>
    </source>
</evidence>
<accession>A0A6M1TBH3</accession>
<dbReference type="Proteomes" id="UP000479132">
    <property type="component" value="Unassembled WGS sequence"/>
</dbReference>
<gene>
    <name evidence="5" type="ORF">G3569_04695</name>
</gene>
<dbReference type="InterPro" id="IPR015510">
    <property type="entry name" value="PGRP"/>
</dbReference>
<sequence>MDFKLKSVIGFLTILLVVSSQLIGQQKVSDWQKSSATIHTEYIAINFSTTHQLKATDNVVKTKKGIEAATSDEDASLLSDEIAVPIEKAAPFLGVGSQLIFANTPDGISAVGLELRYSKDNQQWSAWKPINPDAHLTTTADTLVGTLQYLPKSTAAIQFRISIKGEASAGVNLRSLRFSFTSPGATSAKRLKEINAKAKSGRRTDPRKQNKQQYPMPDYVSRTGWDCPDGQQPSGSYPLTDVTHQIVHHSAGTNSSNDWPAVVRAIWDYHVNTNGWSDIGYNWLVDPNGVVYQGRGWINGDDEVQGAHFCGTNSNTMGVCMMGNFEEVNPSEEAKESLSELLAWKSDEKEIDPLASEYHSSSQLNLKTISGHRDGCSTLCPGENLYTQLPQIRNRVKGLIEESSEPIVAVDSVRNYPNPFRETTNITFSLAEAGIVRLTVWNTMGQFVEEIARRVYSAGPHEVPWNASDYASGIYFCRIEFEDQSTVQKMVLVK</sequence>
<evidence type="ECO:0000256" key="2">
    <source>
        <dbReference type="SAM" id="MobiDB-lite"/>
    </source>
</evidence>
<organism evidence="5 6">
    <name type="scientific">Fodinibius halophilus</name>
    <dbReference type="NCBI Taxonomy" id="1736908"/>
    <lineage>
        <taxon>Bacteria</taxon>
        <taxon>Pseudomonadati</taxon>
        <taxon>Balneolota</taxon>
        <taxon>Balneolia</taxon>
        <taxon>Balneolales</taxon>
        <taxon>Balneolaceae</taxon>
        <taxon>Fodinibius</taxon>
    </lineage>
</organism>
<dbReference type="Gene3D" id="2.60.40.4070">
    <property type="match status" value="1"/>
</dbReference>